<feature type="transmembrane region" description="Helical" evidence="5">
    <location>
        <begin position="152"/>
        <end position="173"/>
    </location>
</feature>
<feature type="transmembrane region" description="Helical" evidence="5">
    <location>
        <begin position="269"/>
        <end position="290"/>
    </location>
</feature>
<gene>
    <name evidence="6" type="primary">mfsd7-A_2</name>
    <name evidence="6" type="ORF">A0J61_07440</name>
</gene>
<dbReference type="SUPFAM" id="SSF103473">
    <property type="entry name" value="MFS general substrate transporter"/>
    <property type="match status" value="1"/>
</dbReference>
<dbReference type="InterPro" id="IPR011701">
    <property type="entry name" value="MFS"/>
</dbReference>
<proteinExistence type="predicted"/>
<keyword evidence="4 5" id="KW-0472">Membrane</keyword>
<dbReference type="AlphaFoldDB" id="A0A1C7N5T5"/>
<comment type="caution">
    <text evidence="6">The sequence shown here is derived from an EMBL/GenBank/DDBJ whole genome shotgun (WGS) entry which is preliminary data.</text>
</comment>
<dbReference type="GO" id="GO:0022857">
    <property type="term" value="F:transmembrane transporter activity"/>
    <property type="evidence" value="ECO:0007669"/>
    <property type="project" value="InterPro"/>
</dbReference>
<dbReference type="InterPro" id="IPR049680">
    <property type="entry name" value="FLVCR1-2_SLC49-like"/>
</dbReference>
<feature type="transmembrane region" description="Helical" evidence="5">
    <location>
        <begin position="392"/>
        <end position="413"/>
    </location>
</feature>
<dbReference type="Pfam" id="PF07690">
    <property type="entry name" value="MFS_1"/>
    <property type="match status" value="1"/>
</dbReference>
<feature type="transmembrane region" description="Helical" evidence="5">
    <location>
        <begin position="179"/>
        <end position="198"/>
    </location>
</feature>
<accession>A0A1C7N5T5</accession>
<protein>
    <submittedName>
        <fullName evidence="6">Major facilitator superfamily domain-containing protein 7-a</fullName>
    </submittedName>
</protein>
<evidence type="ECO:0000256" key="3">
    <source>
        <dbReference type="ARBA" id="ARBA00022989"/>
    </source>
</evidence>
<dbReference type="PANTHER" id="PTHR10924:SF6">
    <property type="entry name" value="SOLUTE CARRIER FAMILY 49 MEMBER A3"/>
    <property type="match status" value="1"/>
</dbReference>
<evidence type="ECO:0000256" key="4">
    <source>
        <dbReference type="ARBA" id="ARBA00023136"/>
    </source>
</evidence>
<feature type="transmembrane region" description="Helical" evidence="5">
    <location>
        <begin position="323"/>
        <end position="342"/>
    </location>
</feature>
<dbReference type="PANTHER" id="PTHR10924">
    <property type="entry name" value="MAJOR FACILITATOR SUPERFAMILY PROTEIN-RELATED"/>
    <property type="match status" value="1"/>
</dbReference>
<dbReference type="GO" id="GO:0016020">
    <property type="term" value="C:membrane"/>
    <property type="evidence" value="ECO:0007669"/>
    <property type="project" value="UniProtKB-SubCell"/>
</dbReference>
<dbReference type="InterPro" id="IPR036259">
    <property type="entry name" value="MFS_trans_sf"/>
</dbReference>
<evidence type="ECO:0000256" key="1">
    <source>
        <dbReference type="ARBA" id="ARBA00004141"/>
    </source>
</evidence>
<reference evidence="6 7" key="1">
    <citation type="submission" date="2016-03" db="EMBL/GenBank/DDBJ databases">
        <title>Choanephora cucurbitarum.</title>
        <authorList>
            <person name="Min B."/>
            <person name="Park H."/>
            <person name="Park J.-H."/>
            <person name="Shin H.-D."/>
            <person name="Choi I.-G."/>
        </authorList>
    </citation>
    <scope>NUCLEOTIDE SEQUENCE [LARGE SCALE GENOMIC DNA]</scope>
    <source>
        <strain evidence="6 7">KUS-F28377</strain>
    </source>
</reference>
<dbReference type="OrthoDB" id="422206at2759"/>
<name>A0A1C7N5T5_9FUNG</name>
<keyword evidence="2 5" id="KW-0812">Transmembrane</keyword>
<feature type="transmembrane region" description="Helical" evidence="5">
    <location>
        <begin position="61"/>
        <end position="81"/>
    </location>
</feature>
<feature type="transmembrane region" description="Helical" evidence="5">
    <location>
        <begin position="88"/>
        <end position="107"/>
    </location>
</feature>
<dbReference type="Gene3D" id="1.20.1250.20">
    <property type="entry name" value="MFS general substrate transporter like domains"/>
    <property type="match status" value="2"/>
</dbReference>
<organism evidence="6 7">
    <name type="scientific">Choanephora cucurbitarum</name>
    <dbReference type="NCBI Taxonomy" id="101091"/>
    <lineage>
        <taxon>Eukaryota</taxon>
        <taxon>Fungi</taxon>
        <taxon>Fungi incertae sedis</taxon>
        <taxon>Mucoromycota</taxon>
        <taxon>Mucoromycotina</taxon>
        <taxon>Mucoromycetes</taxon>
        <taxon>Mucorales</taxon>
        <taxon>Mucorineae</taxon>
        <taxon>Choanephoraceae</taxon>
        <taxon>Choanephoroideae</taxon>
        <taxon>Choanephora</taxon>
    </lineage>
</organism>
<dbReference type="InParanoid" id="A0A1C7N5T5"/>
<dbReference type="Proteomes" id="UP000093000">
    <property type="component" value="Unassembled WGS sequence"/>
</dbReference>
<evidence type="ECO:0000313" key="6">
    <source>
        <dbReference type="EMBL" id="OBZ84502.1"/>
    </source>
</evidence>
<evidence type="ECO:0000313" key="7">
    <source>
        <dbReference type="Proteomes" id="UP000093000"/>
    </source>
</evidence>
<comment type="subcellular location">
    <subcellularLocation>
        <location evidence="1">Membrane</location>
        <topology evidence="1">Multi-pass membrane protein</topology>
    </subcellularLocation>
</comment>
<evidence type="ECO:0000256" key="2">
    <source>
        <dbReference type="ARBA" id="ARBA00022692"/>
    </source>
</evidence>
<dbReference type="EMBL" id="LUGH01000502">
    <property type="protein sequence ID" value="OBZ84502.1"/>
    <property type="molecule type" value="Genomic_DNA"/>
</dbReference>
<keyword evidence="7" id="KW-1185">Reference proteome</keyword>
<feature type="transmembrane region" description="Helical" evidence="5">
    <location>
        <begin position="362"/>
        <end position="380"/>
    </location>
</feature>
<feature type="transmembrane region" description="Helical" evidence="5">
    <location>
        <begin position="297"/>
        <end position="317"/>
    </location>
</feature>
<keyword evidence="3 5" id="KW-1133">Transmembrane helix</keyword>
<feature type="transmembrane region" description="Helical" evidence="5">
    <location>
        <begin position="21"/>
        <end position="41"/>
    </location>
</feature>
<feature type="transmembrane region" description="Helical" evidence="5">
    <location>
        <begin position="230"/>
        <end position="257"/>
    </location>
</feature>
<evidence type="ECO:0000256" key="5">
    <source>
        <dbReference type="SAM" id="Phobius"/>
    </source>
</evidence>
<sequence>MTDNAETRQSKDAPKTYPQAWYALFLLVLLRTAISVFQYTYSSIPTLTSHYFGITLSAVNWLANVQCIVYVFMSFFTGYLFEKLGVKLSIVIAGVLCALGSAIRSLATIANPPSFVWTMTGQTLGAIASPMALNIMTMFASTWFTENLRATAGMFVASNYGAILVMFAIPSIATYIDKIPLVLHLVSGFTGLTFLLLLSMPSKPPKPPTTELDVERPPYLKGLQMLMKNLNFWILFFIHSFNVGLSIAFGSLFAQIVGPHGYSDKHAGLLNALAFFAGTLGCTTAGPVLDQTKQHKLLLKLVTPMVFITNVAFIFVIPRGSFAFLLFVLTMNQFFLSFLVPVVIELSSETSYPVAESTSSSILWQGAQAFGFVFNLILDATRDPKGIPVNNMIYGLIFQAVIAAIIMLLSFSFHGKMARLEASDWDAIPELPKSPKGKETLWSLRAHPIAAVLDNDIKATKSSIRIDT</sequence>